<evidence type="ECO:0000313" key="1">
    <source>
        <dbReference type="EMBL" id="AFZ27008.1"/>
    </source>
</evidence>
<sequence length="226" mass="24766">MKLLKTVVFVGVASVIATSIGIETKPALAECNPFGCSQSSVAECNPFGCPKAPMGAACTPFGCPQSPQQQQPQQVQPYYPPQQVQPYYPPQQVQPYYPPQQVQPYYPPQQVQQQPGTQVPVNQGYNLVGGVWFGPDGKPVSSDRRPGEDQASCIARVSYLTLQAYSRSETHGNYRYQRPAGATPEQMAAVGLENKGGVFNGEQWRGLQPQVTLRVMDSQEATIRCR</sequence>
<reference evidence="1 2" key="1">
    <citation type="submission" date="2012-06" db="EMBL/GenBank/DDBJ databases">
        <title>Finished chromosome of genome of Cylindrospermum stagnale PCC 7417.</title>
        <authorList>
            <consortium name="US DOE Joint Genome Institute"/>
            <person name="Gugger M."/>
            <person name="Coursin T."/>
            <person name="Rippka R."/>
            <person name="Tandeau De Marsac N."/>
            <person name="Huntemann M."/>
            <person name="Wei C.-L."/>
            <person name="Han J."/>
            <person name="Detter J.C."/>
            <person name="Han C."/>
            <person name="Tapia R."/>
            <person name="Chen A."/>
            <person name="Kyrpides N."/>
            <person name="Mavromatis K."/>
            <person name="Markowitz V."/>
            <person name="Szeto E."/>
            <person name="Ivanova N."/>
            <person name="Pagani I."/>
            <person name="Pati A."/>
            <person name="Goodwin L."/>
            <person name="Nordberg H.P."/>
            <person name="Cantor M.N."/>
            <person name="Hua S.X."/>
            <person name="Woyke T."/>
            <person name="Kerfeld C.A."/>
        </authorList>
    </citation>
    <scope>NUCLEOTIDE SEQUENCE [LARGE SCALE GENOMIC DNA]</scope>
    <source>
        <strain evidence="1 2">PCC 7417</strain>
    </source>
</reference>
<dbReference type="Proteomes" id="UP000010475">
    <property type="component" value="Chromosome"/>
</dbReference>
<proteinExistence type="predicted"/>
<evidence type="ECO:0000313" key="2">
    <source>
        <dbReference type="Proteomes" id="UP000010475"/>
    </source>
</evidence>
<organism evidence="1 2">
    <name type="scientific">Cylindrospermum stagnale PCC 7417</name>
    <dbReference type="NCBI Taxonomy" id="56107"/>
    <lineage>
        <taxon>Bacteria</taxon>
        <taxon>Bacillati</taxon>
        <taxon>Cyanobacteriota</taxon>
        <taxon>Cyanophyceae</taxon>
        <taxon>Nostocales</taxon>
        <taxon>Nostocaceae</taxon>
        <taxon>Cylindrospermum</taxon>
    </lineage>
</organism>
<dbReference type="KEGG" id="csg:Cylst_4957"/>
<dbReference type="EMBL" id="CP003642">
    <property type="protein sequence ID" value="AFZ27008.1"/>
    <property type="molecule type" value="Genomic_DNA"/>
</dbReference>
<name>K9X3F5_9NOST</name>
<dbReference type="AlphaFoldDB" id="K9X3F5"/>
<dbReference type="RefSeq" id="WP_015210245.1">
    <property type="nucleotide sequence ID" value="NC_019757.1"/>
</dbReference>
<protein>
    <submittedName>
        <fullName evidence="1">Uncharacterized protein</fullName>
    </submittedName>
</protein>
<accession>K9X3F5</accession>
<gene>
    <name evidence="1" type="ORF">Cylst_4957</name>
</gene>
<keyword evidence="2" id="KW-1185">Reference proteome</keyword>
<dbReference type="HOGENOM" id="CLU_1223094_0_0_3"/>
<dbReference type="OrthoDB" id="583818at2"/>